<evidence type="ECO:0000256" key="2">
    <source>
        <dbReference type="ARBA" id="ARBA00023125"/>
    </source>
</evidence>
<protein>
    <submittedName>
        <fullName evidence="6">TetR family transcriptional regulator</fullName>
    </submittedName>
</protein>
<keyword evidence="3" id="KW-0804">Transcription</keyword>
<feature type="DNA-binding region" description="H-T-H motif" evidence="4">
    <location>
        <begin position="35"/>
        <end position="54"/>
    </location>
</feature>
<evidence type="ECO:0000313" key="7">
    <source>
        <dbReference type="Proteomes" id="UP000271678"/>
    </source>
</evidence>
<dbReference type="SUPFAM" id="SSF46689">
    <property type="entry name" value="Homeodomain-like"/>
    <property type="match status" value="1"/>
</dbReference>
<name>A0A3M9MB70_9MICO</name>
<dbReference type="GO" id="GO:0000976">
    <property type="term" value="F:transcription cis-regulatory region binding"/>
    <property type="evidence" value="ECO:0007669"/>
    <property type="project" value="TreeGrafter"/>
</dbReference>
<keyword evidence="2 4" id="KW-0238">DNA-binding</keyword>
<dbReference type="GO" id="GO:0003700">
    <property type="term" value="F:DNA-binding transcription factor activity"/>
    <property type="evidence" value="ECO:0007669"/>
    <property type="project" value="TreeGrafter"/>
</dbReference>
<evidence type="ECO:0000256" key="4">
    <source>
        <dbReference type="PROSITE-ProRule" id="PRU00335"/>
    </source>
</evidence>
<proteinExistence type="predicted"/>
<dbReference type="Gene3D" id="1.10.357.10">
    <property type="entry name" value="Tetracycline Repressor, domain 2"/>
    <property type="match status" value="1"/>
</dbReference>
<feature type="domain" description="HTH tetR-type" evidence="5">
    <location>
        <begin position="12"/>
        <end position="72"/>
    </location>
</feature>
<accession>A0A3M9MB70</accession>
<dbReference type="Proteomes" id="UP000271678">
    <property type="component" value="Unassembled WGS sequence"/>
</dbReference>
<gene>
    <name evidence="6" type="ORF">EFY87_08230</name>
</gene>
<dbReference type="AlphaFoldDB" id="A0A3M9MB70"/>
<evidence type="ECO:0000256" key="1">
    <source>
        <dbReference type="ARBA" id="ARBA00023015"/>
    </source>
</evidence>
<dbReference type="RefSeq" id="WP_123270997.1">
    <property type="nucleotide sequence ID" value="NZ_RJJQ01000007.1"/>
</dbReference>
<dbReference type="Pfam" id="PF00440">
    <property type="entry name" value="TetR_N"/>
    <property type="match status" value="1"/>
</dbReference>
<reference evidence="6 7" key="1">
    <citation type="submission" date="2018-11" db="EMBL/GenBank/DDBJ databases">
        <title>Draft genome of Simplicispira Flexivirga sp. BO-16.</title>
        <authorList>
            <person name="Im W.T."/>
        </authorList>
    </citation>
    <scope>NUCLEOTIDE SEQUENCE [LARGE SCALE GENOMIC DNA]</scope>
    <source>
        <strain evidence="6 7">BO-16</strain>
    </source>
</reference>
<dbReference type="InterPro" id="IPR050109">
    <property type="entry name" value="HTH-type_TetR-like_transc_reg"/>
</dbReference>
<dbReference type="InterPro" id="IPR009057">
    <property type="entry name" value="Homeodomain-like_sf"/>
</dbReference>
<evidence type="ECO:0000259" key="5">
    <source>
        <dbReference type="PROSITE" id="PS50977"/>
    </source>
</evidence>
<dbReference type="PROSITE" id="PS50977">
    <property type="entry name" value="HTH_TETR_2"/>
    <property type="match status" value="1"/>
</dbReference>
<keyword evidence="7" id="KW-1185">Reference proteome</keyword>
<dbReference type="PANTHER" id="PTHR30055:SF234">
    <property type="entry name" value="HTH-TYPE TRANSCRIPTIONAL REGULATOR BETI"/>
    <property type="match status" value="1"/>
</dbReference>
<organism evidence="6 7">
    <name type="scientific">Flexivirga caeni</name>
    <dbReference type="NCBI Taxonomy" id="2294115"/>
    <lineage>
        <taxon>Bacteria</taxon>
        <taxon>Bacillati</taxon>
        <taxon>Actinomycetota</taxon>
        <taxon>Actinomycetes</taxon>
        <taxon>Micrococcales</taxon>
        <taxon>Dermacoccaceae</taxon>
        <taxon>Flexivirga</taxon>
    </lineage>
</organism>
<dbReference type="EMBL" id="RJJQ01000007">
    <property type="protein sequence ID" value="RNI22796.1"/>
    <property type="molecule type" value="Genomic_DNA"/>
</dbReference>
<dbReference type="PANTHER" id="PTHR30055">
    <property type="entry name" value="HTH-TYPE TRANSCRIPTIONAL REGULATOR RUTR"/>
    <property type="match status" value="1"/>
</dbReference>
<sequence>MVSSPRAANSKQLRRARIAEVATGLFLERGFEAVSIAEIAELAGVSKMTVTNHFPLKEDLVFDEFVGDLGDIRAALDPVTGLGSAIDALEDHCAARELEGPVYRALRGIDGVSTWPSFAGMILASRALTSRFHTHYLEVRDVITAALDGRIGEDQLGIAAWLSAETMHFIDWWPVEAVRDGLPVAHIAAERGGVREYAFAALRSGLVHLPDRGR</sequence>
<dbReference type="InterPro" id="IPR001647">
    <property type="entry name" value="HTH_TetR"/>
</dbReference>
<evidence type="ECO:0000313" key="6">
    <source>
        <dbReference type="EMBL" id="RNI22796.1"/>
    </source>
</evidence>
<dbReference type="PRINTS" id="PR00455">
    <property type="entry name" value="HTHTETR"/>
</dbReference>
<dbReference type="OrthoDB" id="8688418at2"/>
<evidence type="ECO:0000256" key="3">
    <source>
        <dbReference type="ARBA" id="ARBA00023163"/>
    </source>
</evidence>
<comment type="caution">
    <text evidence="6">The sequence shown here is derived from an EMBL/GenBank/DDBJ whole genome shotgun (WGS) entry which is preliminary data.</text>
</comment>
<keyword evidence="1" id="KW-0805">Transcription regulation</keyword>